<dbReference type="AlphaFoldDB" id="A0A974S6D6"/>
<keyword evidence="1" id="KW-1133">Transmembrane helix</keyword>
<keyword evidence="1" id="KW-0812">Transmembrane</keyword>
<protein>
    <submittedName>
        <fullName evidence="2">Uncharacterized protein</fullName>
    </submittedName>
</protein>
<evidence type="ECO:0000313" key="2">
    <source>
        <dbReference type="EMBL" id="QQV79512.1"/>
    </source>
</evidence>
<keyword evidence="1" id="KW-0472">Membrane</keyword>
<reference evidence="2" key="1">
    <citation type="submission" date="2021-01" db="EMBL/GenBank/DDBJ databases">
        <title>Enterococcus.</title>
        <authorList>
            <person name="Du X."/>
            <person name="Wang N."/>
        </authorList>
    </citation>
    <scope>NUCLEOTIDE SEQUENCE [LARGE SCALE GENOMIC DNA]</scope>
    <source>
        <strain evidence="2">T90-2</strain>
    </source>
</reference>
<proteinExistence type="predicted"/>
<evidence type="ECO:0000256" key="1">
    <source>
        <dbReference type="SAM" id="Phobius"/>
    </source>
</evidence>
<organism evidence="2">
    <name type="scientific">Enterococcus faecalis</name>
    <name type="common">Streptococcus faecalis</name>
    <dbReference type="NCBI Taxonomy" id="1351"/>
    <lineage>
        <taxon>Bacteria</taxon>
        <taxon>Bacillati</taxon>
        <taxon>Bacillota</taxon>
        <taxon>Bacilli</taxon>
        <taxon>Lactobacillales</taxon>
        <taxon>Enterococcaceae</taxon>
        <taxon>Enterococcus</taxon>
    </lineage>
</organism>
<accession>A0A974S6D6</accession>
<feature type="transmembrane region" description="Helical" evidence="1">
    <location>
        <begin position="12"/>
        <end position="31"/>
    </location>
</feature>
<name>A0A974S6D6_ENTFL</name>
<sequence>MKHALSTLDDPIIASVSPTFTMALMVICVFLDRIFTNALLGLTCCGLAQ</sequence>
<dbReference type="EMBL" id="CP068242">
    <property type="protein sequence ID" value="QQV79512.1"/>
    <property type="molecule type" value="Genomic_DNA"/>
</dbReference>
<gene>
    <name evidence="2" type="ORF">JG559_07715</name>
</gene>